<gene>
    <name evidence="1" type="ORF">S12H4_12491</name>
</gene>
<accession>X1RW78</accession>
<sequence length="112" mass="12948">MDLFNGKDKVSIPFTCKLCLEEIKFEIKADEYNNTTKFPIKKVDVHGTPPHRLIVYLNKYLEIANFRVEDILEKDVSYSQELTKQVLSDIELSDDEIELYFLTTGRDAVSLG</sequence>
<protein>
    <submittedName>
        <fullName evidence="1">Uncharacterized protein</fullName>
    </submittedName>
</protein>
<organism evidence="1">
    <name type="scientific">marine sediment metagenome</name>
    <dbReference type="NCBI Taxonomy" id="412755"/>
    <lineage>
        <taxon>unclassified sequences</taxon>
        <taxon>metagenomes</taxon>
        <taxon>ecological metagenomes</taxon>
    </lineage>
</organism>
<proteinExistence type="predicted"/>
<reference evidence="1" key="1">
    <citation type="journal article" date="2014" name="Front. Microbiol.">
        <title>High frequency of phylogenetically diverse reductive dehalogenase-homologous genes in deep subseafloor sedimentary metagenomes.</title>
        <authorList>
            <person name="Kawai M."/>
            <person name="Futagami T."/>
            <person name="Toyoda A."/>
            <person name="Takaki Y."/>
            <person name="Nishi S."/>
            <person name="Hori S."/>
            <person name="Arai W."/>
            <person name="Tsubouchi T."/>
            <person name="Morono Y."/>
            <person name="Uchiyama I."/>
            <person name="Ito T."/>
            <person name="Fujiyama A."/>
            <person name="Inagaki F."/>
            <person name="Takami H."/>
        </authorList>
    </citation>
    <scope>NUCLEOTIDE SEQUENCE</scope>
    <source>
        <strain evidence="1">Expedition CK06-06</strain>
    </source>
</reference>
<evidence type="ECO:0000313" key="1">
    <source>
        <dbReference type="EMBL" id="GAI84933.1"/>
    </source>
</evidence>
<dbReference type="AlphaFoldDB" id="X1RW78"/>
<dbReference type="EMBL" id="BARW01005980">
    <property type="protein sequence ID" value="GAI84933.1"/>
    <property type="molecule type" value="Genomic_DNA"/>
</dbReference>
<feature type="non-terminal residue" evidence="1">
    <location>
        <position position="112"/>
    </location>
</feature>
<comment type="caution">
    <text evidence="1">The sequence shown here is derived from an EMBL/GenBank/DDBJ whole genome shotgun (WGS) entry which is preliminary data.</text>
</comment>
<name>X1RW78_9ZZZZ</name>